<proteinExistence type="predicted"/>
<dbReference type="Proteomes" id="UP000326939">
    <property type="component" value="Chromosome 6"/>
</dbReference>
<dbReference type="PANTHER" id="PTHR33179:SF29">
    <property type="entry name" value="OS06G0666400 PROTEIN"/>
    <property type="match status" value="1"/>
</dbReference>
<gene>
    <name evidence="5" type="ORF">DKX38_008797</name>
</gene>
<dbReference type="Pfam" id="PF05758">
    <property type="entry name" value="Ycf1"/>
    <property type="match status" value="1"/>
</dbReference>
<feature type="compositionally biased region" description="Acidic residues" evidence="2">
    <location>
        <begin position="36"/>
        <end position="48"/>
    </location>
</feature>
<feature type="compositionally biased region" description="Low complexity" evidence="2">
    <location>
        <begin position="135"/>
        <end position="147"/>
    </location>
</feature>
<comment type="subcellular location">
    <subcellularLocation>
        <location evidence="1">Membrane</location>
        <topology evidence="1">Multi-pass membrane protein</topology>
    </subcellularLocation>
</comment>
<sequence length="330" mass="35789">MARIFSILLFITCVYSLGRIPSPIFTKKLKETSETEEREEETDVEIETTPETKGTKQEQEGSTEEDPSSSQLVISTRVMSGIMSDNPTDWSQFYQHNLSNEDLPPIRSMFGDRVADATTVATSTINTSSVPDPMGSGSSRSSAGHLSPDGRVAKPIRKRSRASRRTPTTLLNTDTTNFRAMVQQFTGGPSAPFASGSQINATNFGFALGAYRQAHHVNQPSPLMMPPAGYNLQYQQQQQQQFQQQNQNPSPYMFSLSNSNVGTGTAAAATTAPGDMFFQRLGNPRPATNMEVSGHGFGSAEGAVISSLVAPPSRPPSSSSNENRSNTFLF</sequence>
<dbReference type="AlphaFoldDB" id="A0A5N5MBN6"/>
<organism evidence="5 6">
    <name type="scientific">Salix brachista</name>
    <dbReference type="NCBI Taxonomy" id="2182728"/>
    <lineage>
        <taxon>Eukaryota</taxon>
        <taxon>Viridiplantae</taxon>
        <taxon>Streptophyta</taxon>
        <taxon>Embryophyta</taxon>
        <taxon>Tracheophyta</taxon>
        <taxon>Spermatophyta</taxon>
        <taxon>Magnoliopsida</taxon>
        <taxon>eudicotyledons</taxon>
        <taxon>Gunneridae</taxon>
        <taxon>Pentapetalae</taxon>
        <taxon>rosids</taxon>
        <taxon>fabids</taxon>
        <taxon>Malpighiales</taxon>
        <taxon>Salicaceae</taxon>
        <taxon>Saliceae</taxon>
        <taxon>Salix</taxon>
    </lineage>
</organism>
<accession>A0A5N5MBN6</accession>
<feature type="chain" id="PRO_5024427419" description="VQ domain-containing protein" evidence="3">
    <location>
        <begin position="17"/>
        <end position="330"/>
    </location>
</feature>
<dbReference type="Pfam" id="PF05678">
    <property type="entry name" value="VQ"/>
    <property type="match status" value="1"/>
</dbReference>
<dbReference type="GO" id="GO:0016020">
    <property type="term" value="C:membrane"/>
    <property type="evidence" value="ECO:0007669"/>
    <property type="project" value="UniProtKB-SubCell"/>
</dbReference>
<keyword evidence="3" id="KW-0732">Signal</keyword>
<dbReference type="InterPro" id="IPR008889">
    <property type="entry name" value="VQ"/>
</dbReference>
<feature type="region of interest" description="Disordered" evidence="2">
    <location>
        <begin position="123"/>
        <end position="168"/>
    </location>
</feature>
<name>A0A5N5MBN6_9ROSI</name>
<evidence type="ECO:0000313" key="5">
    <source>
        <dbReference type="EMBL" id="KAB5551486.1"/>
    </source>
</evidence>
<feature type="signal peptide" evidence="3">
    <location>
        <begin position="1"/>
        <end position="16"/>
    </location>
</feature>
<dbReference type="PANTHER" id="PTHR33179">
    <property type="entry name" value="VQ MOTIF-CONTAINING PROTEIN"/>
    <property type="match status" value="1"/>
</dbReference>
<feature type="region of interest" description="Disordered" evidence="2">
    <location>
        <begin position="30"/>
        <end position="71"/>
    </location>
</feature>
<reference evidence="6" key="1">
    <citation type="journal article" date="2019" name="Gigascience">
        <title>De novo genome assembly of the endangered Acer yangbiense, a plant species with extremely small populations endemic to Yunnan Province, China.</title>
        <authorList>
            <person name="Yang J."/>
            <person name="Wariss H.M."/>
            <person name="Tao L."/>
            <person name="Zhang R."/>
            <person name="Yun Q."/>
            <person name="Hollingsworth P."/>
            <person name="Dao Z."/>
            <person name="Luo G."/>
            <person name="Guo H."/>
            <person name="Ma Y."/>
            <person name="Sun W."/>
        </authorList>
    </citation>
    <scope>NUCLEOTIDE SEQUENCE [LARGE SCALE GENOMIC DNA]</scope>
    <source>
        <strain evidence="6">cv. br00</strain>
    </source>
</reference>
<dbReference type="InterPro" id="IPR008896">
    <property type="entry name" value="TIC214"/>
</dbReference>
<feature type="compositionally biased region" description="Basic residues" evidence="2">
    <location>
        <begin position="154"/>
        <end position="164"/>
    </location>
</feature>
<protein>
    <recommendedName>
        <fullName evidence="4">VQ domain-containing protein</fullName>
    </recommendedName>
</protein>
<feature type="region of interest" description="Disordered" evidence="2">
    <location>
        <begin position="307"/>
        <end position="330"/>
    </location>
</feature>
<feature type="compositionally biased region" description="Low complexity" evidence="2">
    <location>
        <begin position="316"/>
        <end position="330"/>
    </location>
</feature>
<evidence type="ECO:0000259" key="4">
    <source>
        <dbReference type="Pfam" id="PF05678"/>
    </source>
</evidence>
<evidence type="ECO:0000313" key="6">
    <source>
        <dbReference type="Proteomes" id="UP000326939"/>
    </source>
</evidence>
<dbReference type="InterPro" id="IPR039609">
    <property type="entry name" value="VQ_15/22"/>
</dbReference>
<evidence type="ECO:0000256" key="1">
    <source>
        <dbReference type="ARBA" id="ARBA00004141"/>
    </source>
</evidence>
<feature type="domain" description="VQ" evidence="4">
    <location>
        <begin position="166"/>
        <end position="192"/>
    </location>
</feature>
<keyword evidence="6" id="KW-1185">Reference proteome</keyword>
<evidence type="ECO:0000256" key="3">
    <source>
        <dbReference type="SAM" id="SignalP"/>
    </source>
</evidence>
<evidence type="ECO:0000256" key="2">
    <source>
        <dbReference type="SAM" id="MobiDB-lite"/>
    </source>
</evidence>
<dbReference type="EMBL" id="VDCV01000006">
    <property type="protein sequence ID" value="KAB5551486.1"/>
    <property type="molecule type" value="Genomic_DNA"/>
</dbReference>
<comment type="caution">
    <text evidence="5">The sequence shown here is derived from an EMBL/GenBank/DDBJ whole genome shotgun (WGS) entry which is preliminary data.</text>
</comment>